<dbReference type="InterPro" id="IPR013752">
    <property type="entry name" value="KPA_reductase"/>
</dbReference>
<dbReference type="SUPFAM" id="SSF48179">
    <property type="entry name" value="6-phosphogluconate dehydrogenase C-terminal domain-like"/>
    <property type="match status" value="1"/>
</dbReference>
<dbReference type="PANTHER" id="PTHR21708:SF43">
    <property type="entry name" value="KETOPANTOATE REDUCTASE C-TERMINAL DOMAIN-CONTAINING PROTEIN"/>
    <property type="match status" value="1"/>
</dbReference>
<proteinExistence type="predicted"/>
<dbReference type="EMBL" id="CALTRL010005984">
    <property type="protein sequence ID" value="CAH7688459.1"/>
    <property type="molecule type" value="Genomic_DNA"/>
</dbReference>
<feature type="transmembrane region" description="Helical" evidence="2">
    <location>
        <begin position="16"/>
        <end position="34"/>
    </location>
</feature>
<evidence type="ECO:0000256" key="1">
    <source>
        <dbReference type="SAM" id="MobiDB-lite"/>
    </source>
</evidence>
<reference evidence="5" key="1">
    <citation type="submission" date="2022-06" db="EMBL/GenBank/DDBJ databases">
        <authorList>
            <consortium name="SYNGENTA / RWTH Aachen University"/>
        </authorList>
    </citation>
    <scope>NUCLEOTIDE SEQUENCE</scope>
</reference>
<accession>A0AAV0BP87</accession>
<dbReference type="Proteomes" id="UP001153365">
    <property type="component" value="Unassembled WGS sequence"/>
</dbReference>
<dbReference type="Gene3D" id="1.10.1040.10">
    <property type="entry name" value="N-(1-d-carboxylethyl)-l-norvaline Dehydrogenase, domain 2"/>
    <property type="match status" value="1"/>
</dbReference>
<keyword evidence="6" id="KW-1185">Reference proteome</keyword>
<feature type="domain" description="Ketopantoate reductase N-terminal" evidence="3">
    <location>
        <begin position="18"/>
        <end position="173"/>
    </location>
</feature>
<dbReference type="InterPro" id="IPR008927">
    <property type="entry name" value="6-PGluconate_DH-like_C_sf"/>
</dbReference>
<dbReference type="Pfam" id="PF08546">
    <property type="entry name" value="ApbA_C"/>
    <property type="match status" value="1"/>
</dbReference>
<evidence type="ECO:0000259" key="4">
    <source>
        <dbReference type="Pfam" id="PF08546"/>
    </source>
</evidence>
<organism evidence="5 6">
    <name type="scientific">Phakopsora pachyrhizi</name>
    <name type="common">Asian soybean rust disease fungus</name>
    <dbReference type="NCBI Taxonomy" id="170000"/>
    <lineage>
        <taxon>Eukaryota</taxon>
        <taxon>Fungi</taxon>
        <taxon>Dikarya</taxon>
        <taxon>Basidiomycota</taxon>
        <taxon>Pucciniomycotina</taxon>
        <taxon>Pucciniomycetes</taxon>
        <taxon>Pucciniales</taxon>
        <taxon>Phakopsoraceae</taxon>
        <taxon>Phakopsora</taxon>
    </lineage>
</organism>
<evidence type="ECO:0000256" key="2">
    <source>
        <dbReference type="SAM" id="Phobius"/>
    </source>
</evidence>
<dbReference type="AlphaFoldDB" id="A0AAV0BP87"/>
<sequence>MQSTTSTSTSEGEQPIEILLIGFGAVGVIYAYILEKSVRCRVTAVVRSLYNTISTNGIRIRSEKFGKIDSWRPHRLKASIEEAADQRYRFIICSFKCLPDVNPTSSILAPLMVPYSQNSNDTNYEIYSPTVVLLQNGIGIEQPIAEAFPSINIISCVVWIGANLINPSTSDQSSSSSSSQLQAPTVVHGMMEKLVFGLYQGEGFAPIYGDEESTPKSCNQFVEGILSEDLTPLVGESREKRIRNGKKEVELLSNLLRAGGGETEVLDHIQPARWAKNFWNGAFSTMCALSRSPVSSLAAPEVLPYTLPVVRRTMLEILYVARALGYRESDLPAQSVDDAIKLTIDNYQIKSKRPKFEKSSKVSLEEEANLKGEVFEDDDEEEEEELEGDDKEEIKDGSVTATFKPSMLIDLEDGRPMELEPIVGAVLDRARSKAIETPRLDLIYSALKISQSKAVKAYANRLKTQEQERHSQKWAMRKPSVSGSGTSGRQAWLDQVQRLVRLDDRQGKDVDGQTAVGGSTGSSRRTSLVNGNLPSRDAKVTGKPLTSRKPEP</sequence>
<name>A0AAV0BP87_PHAPC</name>
<gene>
    <name evidence="5" type="ORF">PPACK8108_LOCUS23429</name>
</gene>
<comment type="caution">
    <text evidence="5">The sequence shown here is derived from an EMBL/GenBank/DDBJ whole genome shotgun (WGS) entry which is preliminary data.</text>
</comment>
<dbReference type="InterPro" id="IPR051402">
    <property type="entry name" value="KPR-Related"/>
</dbReference>
<dbReference type="PANTHER" id="PTHR21708">
    <property type="entry name" value="PROBABLE 2-DEHYDROPANTOATE 2-REDUCTASE"/>
    <property type="match status" value="1"/>
</dbReference>
<dbReference type="Pfam" id="PF02558">
    <property type="entry name" value="ApbA"/>
    <property type="match status" value="1"/>
</dbReference>
<evidence type="ECO:0000313" key="5">
    <source>
        <dbReference type="EMBL" id="CAH7688459.1"/>
    </source>
</evidence>
<keyword evidence="2" id="KW-0472">Membrane</keyword>
<dbReference type="Gene3D" id="3.40.50.720">
    <property type="entry name" value="NAD(P)-binding Rossmann-like Domain"/>
    <property type="match status" value="1"/>
</dbReference>
<feature type="region of interest" description="Disordered" evidence="1">
    <location>
        <begin position="369"/>
        <end position="397"/>
    </location>
</feature>
<feature type="region of interest" description="Disordered" evidence="1">
    <location>
        <begin position="465"/>
        <end position="490"/>
    </location>
</feature>
<protein>
    <submittedName>
        <fullName evidence="5">Ketopantoate reductase PanE/ApbA C terminal-domain-containing protein</fullName>
    </submittedName>
</protein>
<feature type="domain" description="Ketopantoate reductase C-terminal" evidence="4">
    <location>
        <begin position="269"/>
        <end position="448"/>
    </location>
</feature>
<evidence type="ECO:0000313" key="6">
    <source>
        <dbReference type="Proteomes" id="UP001153365"/>
    </source>
</evidence>
<keyword evidence="2" id="KW-1133">Transmembrane helix</keyword>
<feature type="region of interest" description="Disordered" evidence="1">
    <location>
        <begin position="503"/>
        <end position="552"/>
    </location>
</feature>
<feature type="compositionally biased region" description="Acidic residues" evidence="1">
    <location>
        <begin position="375"/>
        <end position="391"/>
    </location>
</feature>
<dbReference type="InterPro" id="IPR013332">
    <property type="entry name" value="KPR_N"/>
</dbReference>
<dbReference type="InterPro" id="IPR013328">
    <property type="entry name" value="6PGD_dom2"/>
</dbReference>
<evidence type="ECO:0000259" key="3">
    <source>
        <dbReference type="Pfam" id="PF02558"/>
    </source>
</evidence>
<keyword evidence="2" id="KW-0812">Transmembrane</keyword>
<dbReference type="GO" id="GO:0005737">
    <property type="term" value="C:cytoplasm"/>
    <property type="evidence" value="ECO:0007669"/>
    <property type="project" value="TreeGrafter"/>
</dbReference>